<dbReference type="GO" id="GO:0003677">
    <property type="term" value="F:DNA binding"/>
    <property type="evidence" value="ECO:0007669"/>
    <property type="project" value="InterPro"/>
</dbReference>
<dbReference type="Pfam" id="PF01797">
    <property type="entry name" value="Y1_Tnp"/>
    <property type="match status" value="1"/>
</dbReference>
<comment type="caution">
    <text evidence="2">The sequence shown here is derived from an EMBL/GenBank/DDBJ whole genome shotgun (WGS) entry which is preliminary data.</text>
</comment>
<accession>A0AAV5B7S4</accession>
<dbReference type="RefSeq" id="WP_265591110.1">
    <property type="nucleotide sequence ID" value="NZ_BQKC01000002.1"/>
</dbReference>
<dbReference type="GO" id="GO:0006313">
    <property type="term" value="P:DNA transposition"/>
    <property type="evidence" value="ECO:0007669"/>
    <property type="project" value="InterPro"/>
</dbReference>
<evidence type="ECO:0000313" key="3">
    <source>
        <dbReference type="Proteomes" id="UP001055025"/>
    </source>
</evidence>
<organism evidence="2 3">
    <name type="scientific">Granulimonas faecalis</name>
    <dbReference type="NCBI Taxonomy" id="2894155"/>
    <lineage>
        <taxon>Bacteria</taxon>
        <taxon>Bacillati</taxon>
        <taxon>Actinomycetota</taxon>
        <taxon>Coriobacteriia</taxon>
        <taxon>Coriobacteriales</taxon>
        <taxon>Kribbibacteriaceae</taxon>
        <taxon>Granulimonas</taxon>
    </lineage>
</organism>
<dbReference type="InterPro" id="IPR036515">
    <property type="entry name" value="Transposase_17_sf"/>
</dbReference>
<evidence type="ECO:0000259" key="1">
    <source>
        <dbReference type="SMART" id="SM01321"/>
    </source>
</evidence>
<dbReference type="Proteomes" id="UP001055025">
    <property type="component" value="Unassembled WGS sequence"/>
</dbReference>
<gene>
    <name evidence="2" type="ORF">ATOP_18890</name>
</gene>
<evidence type="ECO:0000313" key="2">
    <source>
        <dbReference type="EMBL" id="GJM56234.1"/>
    </source>
</evidence>
<dbReference type="SUPFAM" id="SSF143422">
    <property type="entry name" value="Transposase IS200-like"/>
    <property type="match status" value="1"/>
</dbReference>
<dbReference type="Gene3D" id="3.30.70.1290">
    <property type="entry name" value="Transposase IS200-like"/>
    <property type="match status" value="1"/>
</dbReference>
<dbReference type="AlphaFoldDB" id="A0AAV5B7S4"/>
<name>A0AAV5B7S4_9ACTN</name>
<feature type="domain" description="Transposase IS200-like" evidence="1">
    <location>
        <begin position="10"/>
        <end position="127"/>
    </location>
</feature>
<proteinExistence type="predicted"/>
<dbReference type="GO" id="GO:0004803">
    <property type="term" value="F:transposase activity"/>
    <property type="evidence" value="ECO:0007669"/>
    <property type="project" value="InterPro"/>
</dbReference>
<dbReference type="PANTHER" id="PTHR33360:SF2">
    <property type="entry name" value="TRANSPOSASE FOR INSERTION SEQUENCE ELEMENT IS200"/>
    <property type="match status" value="1"/>
</dbReference>
<protein>
    <submittedName>
        <fullName evidence="2">IS200/IS605 family transposase</fullName>
    </submittedName>
</protein>
<dbReference type="SMART" id="SM01321">
    <property type="entry name" value="Y1_Tnp"/>
    <property type="match status" value="1"/>
</dbReference>
<keyword evidence="3" id="KW-1185">Reference proteome</keyword>
<sequence length="130" mass="14920">MEYKSNNNVVYSCRYHVVFCPKYRRAVLVDGVDVRFKEIAAQVASELSFEVVEMEVMPDHVHLLLDVDPQLGVHRAVKRIKGRTSHDLRSEFPWLKSRIPSLWTNSYFVSTVGGAPLAAVKRYIEAQKEV</sequence>
<dbReference type="EMBL" id="BQKC01000002">
    <property type="protein sequence ID" value="GJM56234.1"/>
    <property type="molecule type" value="Genomic_DNA"/>
</dbReference>
<dbReference type="PANTHER" id="PTHR33360">
    <property type="entry name" value="TRANSPOSASE FOR INSERTION SEQUENCE ELEMENT IS200"/>
    <property type="match status" value="1"/>
</dbReference>
<dbReference type="InterPro" id="IPR002686">
    <property type="entry name" value="Transposase_17"/>
</dbReference>
<dbReference type="NCBIfam" id="NF033573">
    <property type="entry name" value="transpos_IS200"/>
    <property type="match status" value="1"/>
</dbReference>
<reference evidence="2" key="1">
    <citation type="journal article" date="2022" name="Int. J. Syst. Evol. Microbiol.">
        <title>Granulimonas faecalis gen. nov., sp. nov., and Leptogranulimonas caecicola gen. nov., sp. nov., novel lactate-producing Atopobiaceae bacteria isolated from mouse intestines, and an emended description of the family Atopobiaceae.</title>
        <authorList>
            <person name="Morinaga K."/>
            <person name="Kusada H."/>
            <person name="Sakamoto S."/>
            <person name="Murakami T."/>
            <person name="Toyoda A."/>
            <person name="Mori H."/>
            <person name="Meng X.Y."/>
            <person name="Takashino M."/>
            <person name="Murotomi K."/>
            <person name="Tamaki H."/>
        </authorList>
    </citation>
    <scope>NUCLEOTIDE SEQUENCE</scope>
    <source>
        <strain evidence="2">OPF53</strain>
    </source>
</reference>